<dbReference type="Pfam" id="PF22807">
    <property type="entry name" value="TrAA12"/>
    <property type="match status" value="1"/>
</dbReference>
<protein>
    <recommendedName>
        <fullName evidence="1">Pyrroloquinoline quinone-dependent pyranose dehydrogenase beta-propeller domain-containing protein</fullName>
    </recommendedName>
</protein>
<sequence length="356" mass="39006">MTGLPLRLPPGFSISVFAKGLDKPRVLVRDPNGTLLVSDTDAGRVVALPDVDRDGVADRAVTVASGLDRPHGLAFRCADRCRLYIAETDQVAVWDYDAGALRAGSKKKIIDLPDNGDHFTRTILFLPPPDDDKLLISVGSDCNVCREDDARRAKILIANADGRGLRAFVSGLRNAVFMALHPATGKVWATEMGRDLLGDNLPPDEIDIIEDGKNYGWPICYGKNIHDTDFDKNVYVRNPCLEPFETPSYIDIPAHSAPLGLAFAPADGWPEEYRDDLLVAYHGSWNRSVPTGYKIVRARLDADGNFEGFEDFITGWLRDGGTALGRPVDILIDSGGVMYISDDKAGVIYRVTYGTR</sequence>
<feature type="domain" description="Pyrroloquinoline quinone-dependent pyranose dehydrogenase beta-propeller" evidence="1">
    <location>
        <begin position="8"/>
        <end position="352"/>
    </location>
</feature>
<dbReference type="PANTHER" id="PTHR19328:SF53">
    <property type="entry name" value="MEMBRANE PROTEIN"/>
    <property type="match status" value="1"/>
</dbReference>
<gene>
    <name evidence="2" type="ORF">A3F28_02660</name>
</gene>
<dbReference type="EMBL" id="MGEG01000061">
    <property type="protein sequence ID" value="OGL77552.1"/>
    <property type="molecule type" value="Genomic_DNA"/>
</dbReference>
<organism evidence="2 3">
    <name type="scientific">Candidatus Uhrbacteria bacterium RIFCSPHIGHO2_12_FULL_57_11</name>
    <dbReference type="NCBI Taxonomy" id="1802398"/>
    <lineage>
        <taxon>Bacteria</taxon>
        <taxon>Candidatus Uhriibacteriota</taxon>
    </lineage>
</organism>
<dbReference type="Proteomes" id="UP000176598">
    <property type="component" value="Unassembled WGS sequence"/>
</dbReference>
<dbReference type="SUPFAM" id="SSF50952">
    <property type="entry name" value="Soluble quinoprotein glucose dehydrogenase"/>
    <property type="match status" value="1"/>
</dbReference>
<proteinExistence type="predicted"/>
<dbReference type="AlphaFoldDB" id="A0A1F7UH06"/>
<name>A0A1F7UH06_9BACT</name>
<reference evidence="2 3" key="1">
    <citation type="journal article" date="2016" name="Nat. Commun.">
        <title>Thousands of microbial genomes shed light on interconnected biogeochemical processes in an aquifer system.</title>
        <authorList>
            <person name="Anantharaman K."/>
            <person name="Brown C.T."/>
            <person name="Hug L.A."/>
            <person name="Sharon I."/>
            <person name="Castelle C.J."/>
            <person name="Probst A.J."/>
            <person name="Thomas B.C."/>
            <person name="Singh A."/>
            <person name="Wilkins M.J."/>
            <person name="Karaoz U."/>
            <person name="Brodie E.L."/>
            <person name="Williams K.H."/>
            <person name="Hubbard S.S."/>
            <person name="Banfield J.F."/>
        </authorList>
    </citation>
    <scope>NUCLEOTIDE SEQUENCE [LARGE SCALE GENOMIC DNA]</scope>
</reference>
<dbReference type="InterPro" id="IPR011041">
    <property type="entry name" value="Quinoprot_gluc/sorb_DH_b-prop"/>
</dbReference>
<accession>A0A1F7UH06</accession>
<comment type="caution">
    <text evidence="2">The sequence shown here is derived from an EMBL/GenBank/DDBJ whole genome shotgun (WGS) entry which is preliminary data.</text>
</comment>
<evidence type="ECO:0000259" key="1">
    <source>
        <dbReference type="Pfam" id="PF22807"/>
    </source>
</evidence>
<dbReference type="InterPro" id="IPR054539">
    <property type="entry name" value="Beta-prop_PDH"/>
</dbReference>
<dbReference type="Gene3D" id="2.120.10.30">
    <property type="entry name" value="TolB, C-terminal domain"/>
    <property type="match status" value="1"/>
</dbReference>
<evidence type="ECO:0000313" key="2">
    <source>
        <dbReference type="EMBL" id="OGL77552.1"/>
    </source>
</evidence>
<dbReference type="PANTHER" id="PTHR19328">
    <property type="entry name" value="HEDGEHOG-INTERACTING PROTEIN"/>
    <property type="match status" value="1"/>
</dbReference>
<evidence type="ECO:0000313" key="3">
    <source>
        <dbReference type="Proteomes" id="UP000176598"/>
    </source>
</evidence>
<dbReference type="InterPro" id="IPR011042">
    <property type="entry name" value="6-blade_b-propeller_TolB-like"/>
</dbReference>